<dbReference type="EMBL" id="CP118101">
    <property type="protein sequence ID" value="WDH80865.1"/>
    <property type="molecule type" value="Genomic_DNA"/>
</dbReference>
<dbReference type="InterPro" id="IPR036320">
    <property type="entry name" value="Glycosyl_Trfase_fam3_N_dom_sf"/>
</dbReference>
<keyword evidence="10" id="KW-1185">Reference proteome</keyword>
<feature type="domain" description="Glycosyl transferase family 3 N-terminal" evidence="6">
    <location>
        <begin position="14"/>
        <end position="69"/>
    </location>
</feature>
<dbReference type="Proteomes" id="UP001220962">
    <property type="component" value="Chromosome"/>
</dbReference>
<dbReference type="Proteomes" id="UP001221519">
    <property type="component" value="Chromosome"/>
</dbReference>
<reference evidence="7 10" key="1">
    <citation type="submission" date="2023-02" db="EMBL/GenBank/DDBJ databases">
        <title>Pathogen: clinical or host-associated sample.</title>
        <authorList>
            <person name="Hergert J."/>
            <person name="Casey R."/>
            <person name="Wagner J."/>
            <person name="Young E.L."/>
            <person name="Oakeson K.F."/>
        </authorList>
    </citation>
    <scope>NUCLEOTIDE SEQUENCE</scope>
    <source>
        <strain evidence="8 10">2022CK-00829</strain>
        <strain evidence="7">2022CK-00830</strain>
    </source>
</reference>
<protein>
    <submittedName>
        <fullName evidence="7">Anthranilate phosphoribosyltransferase</fullName>
    </submittedName>
</protein>
<sequence>MNMNHFLVEVGRGKRGSRDLTYEEAAMCAELILSQTATPVQIGAFLASARLKMESTDELKAFVDICRKYADRNYSHEGIDFAGPYDGRSNSYYASLATAFVVAAAGVKVTLHGSEPLPPKWGVTYPVLFRALGINTDTADDTRCQRAAEASGVRFIQADRYSGKLSGLRQLREEMGLRTIFNTAEKLIDYSHSPYLVFGIFHNTVFEKTAKLLTDLNYRRAMIIQGSEGSEDLHIHRPTRTYLVENGQTTLLMLDPEMYDIDSYVPDTKWTAAKQAEVTLEVLQGKGMMPFMNQVIFNAGVRLYVAEHAPSIEEGIYISKSLLESGDAWNTYQLFREHITLNPEPASVMTELQ</sequence>
<dbReference type="SUPFAM" id="SSF52418">
    <property type="entry name" value="Nucleoside phosphorylase/phosphoribosyltransferase catalytic domain"/>
    <property type="match status" value="1"/>
</dbReference>
<dbReference type="InterPro" id="IPR000312">
    <property type="entry name" value="Glycosyl_Trfase_fam3"/>
</dbReference>
<dbReference type="PANTHER" id="PTHR43285:SF2">
    <property type="entry name" value="ANTHRANILATE PHOSPHORIBOSYLTRANSFERASE"/>
    <property type="match status" value="1"/>
</dbReference>
<gene>
    <name evidence="7" type="ORF">PUW23_15095</name>
    <name evidence="8" type="ORF">PUW25_14855</name>
</gene>
<organism evidence="7 9">
    <name type="scientific">Paenibacillus urinalis</name>
    <dbReference type="NCBI Taxonomy" id="521520"/>
    <lineage>
        <taxon>Bacteria</taxon>
        <taxon>Bacillati</taxon>
        <taxon>Bacillota</taxon>
        <taxon>Bacilli</taxon>
        <taxon>Bacillales</taxon>
        <taxon>Paenibacillaceae</taxon>
        <taxon>Paenibacillus</taxon>
    </lineage>
</organism>
<evidence type="ECO:0000259" key="6">
    <source>
        <dbReference type="Pfam" id="PF02885"/>
    </source>
</evidence>
<dbReference type="Pfam" id="PF00591">
    <property type="entry name" value="Glycos_transf_3"/>
    <property type="match status" value="1"/>
</dbReference>
<accession>A0AAX3MWP4</accession>
<evidence type="ECO:0000256" key="4">
    <source>
        <dbReference type="ARBA" id="ARBA00023141"/>
    </source>
</evidence>
<name>A0AAX3MWP4_9BACL</name>
<evidence type="ECO:0000313" key="8">
    <source>
        <dbReference type="EMBL" id="WDI00564.1"/>
    </source>
</evidence>
<dbReference type="GO" id="GO:0004048">
    <property type="term" value="F:anthranilate phosphoribosyltransferase activity"/>
    <property type="evidence" value="ECO:0007669"/>
    <property type="project" value="InterPro"/>
</dbReference>
<feature type="domain" description="Glycosyl transferase family 3" evidence="5">
    <location>
        <begin position="90"/>
        <end position="328"/>
    </location>
</feature>
<dbReference type="InterPro" id="IPR017459">
    <property type="entry name" value="Glycosyl_Trfase_fam3_N_dom"/>
</dbReference>
<evidence type="ECO:0000256" key="3">
    <source>
        <dbReference type="ARBA" id="ARBA00022822"/>
    </source>
</evidence>
<evidence type="ECO:0000256" key="2">
    <source>
        <dbReference type="ARBA" id="ARBA00022679"/>
    </source>
</evidence>
<dbReference type="AlphaFoldDB" id="A0AAX3MWP4"/>
<keyword evidence="1 7" id="KW-0328">Glycosyltransferase</keyword>
<evidence type="ECO:0000256" key="1">
    <source>
        <dbReference type="ARBA" id="ARBA00022676"/>
    </source>
</evidence>
<dbReference type="InterPro" id="IPR005940">
    <property type="entry name" value="Anthranilate_Pribosyl_Tfrase"/>
</dbReference>
<evidence type="ECO:0000313" key="9">
    <source>
        <dbReference type="Proteomes" id="UP001220962"/>
    </source>
</evidence>
<keyword evidence="4" id="KW-0057">Aromatic amino acid biosynthesis</keyword>
<dbReference type="Pfam" id="PF02885">
    <property type="entry name" value="Glycos_trans_3N"/>
    <property type="match status" value="1"/>
</dbReference>
<evidence type="ECO:0000313" key="7">
    <source>
        <dbReference type="EMBL" id="WDH80865.1"/>
    </source>
</evidence>
<evidence type="ECO:0000313" key="10">
    <source>
        <dbReference type="Proteomes" id="UP001221519"/>
    </source>
</evidence>
<dbReference type="Gene3D" id="3.40.1030.10">
    <property type="entry name" value="Nucleoside phosphorylase/phosphoribosyltransferase catalytic domain"/>
    <property type="match status" value="1"/>
</dbReference>
<proteinExistence type="predicted"/>
<keyword evidence="3" id="KW-0028">Amino-acid biosynthesis</keyword>
<keyword evidence="3" id="KW-0822">Tryptophan biosynthesis</keyword>
<dbReference type="PANTHER" id="PTHR43285">
    <property type="entry name" value="ANTHRANILATE PHOSPHORIBOSYLTRANSFERASE"/>
    <property type="match status" value="1"/>
</dbReference>
<dbReference type="RefSeq" id="WP_047910426.1">
    <property type="nucleotide sequence ID" value="NZ_CP118101.1"/>
</dbReference>
<dbReference type="InterPro" id="IPR035902">
    <property type="entry name" value="Nuc_phospho_transferase"/>
</dbReference>
<keyword evidence="2" id="KW-0808">Transferase</keyword>
<dbReference type="EMBL" id="CP118108">
    <property type="protein sequence ID" value="WDI00564.1"/>
    <property type="molecule type" value="Genomic_DNA"/>
</dbReference>
<dbReference type="SUPFAM" id="SSF47648">
    <property type="entry name" value="Nucleoside phosphorylase/phosphoribosyltransferase N-terminal domain"/>
    <property type="match status" value="1"/>
</dbReference>
<evidence type="ECO:0000259" key="5">
    <source>
        <dbReference type="Pfam" id="PF00591"/>
    </source>
</evidence>
<dbReference type="GO" id="GO:0005829">
    <property type="term" value="C:cytosol"/>
    <property type="evidence" value="ECO:0007669"/>
    <property type="project" value="TreeGrafter"/>
</dbReference>
<dbReference type="GO" id="GO:0000162">
    <property type="term" value="P:L-tryptophan biosynthetic process"/>
    <property type="evidence" value="ECO:0007669"/>
    <property type="project" value="UniProtKB-KW"/>
</dbReference>
<dbReference type="Gene3D" id="1.20.970.10">
    <property type="entry name" value="Transferase, Pyrimidine Nucleoside Phosphorylase, Chain C"/>
    <property type="match status" value="1"/>
</dbReference>